<gene>
    <name evidence="8" type="primary">LOC115213528</name>
</gene>
<evidence type="ECO:0000259" key="6">
    <source>
        <dbReference type="PROSITE" id="PS50948"/>
    </source>
</evidence>
<proteinExistence type="predicted"/>
<dbReference type="Pfam" id="PF00431">
    <property type="entry name" value="CUB"/>
    <property type="match status" value="2"/>
</dbReference>
<dbReference type="SUPFAM" id="SSF57414">
    <property type="entry name" value="Hairpin loop containing domain-like"/>
    <property type="match status" value="4"/>
</dbReference>
<dbReference type="FunFam" id="2.60.120.290:FF:000013">
    <property type="entry name" value="Membrane frizzled-related protein"/>
    <property type="match status" value="1"/>
</dbReference>
<feature type="compositionally biased region" description="Low complexity" evidence="3">
    <location>
        <begin position="610"/>
        <end position="628"/>
    </location>
</feature>
<feature type="domain" description="CUB" evidence="5">
    <location>
        <begin position="327"/>
        <end position="441"/>
    </location>
</feature>
<accession>A0A6P7SKH7</accession>
<dbReference type="InterPro" id="IPR035914">
    <property type="entry name" value="Sperma_CUB_dom_sf"/>
</dbReference>
<evidence type="ECO:0000259" key="5">
    <source>
        <dbReference type="PROSITE" id="PS01180"/>
    </source>
</evidence>
<feature type="transmembrane region" description="Helical" evidence="4">
    <location>
        <begin position="703"/>
        <end position="728"/>
    </location>
</feature>
<feature type="domain" description="Apple" evidence="6">
    <location>
        <begin position="76"/>
        <end position="151"/>
    </location>
</feature>
<dbReference type="Gene3D" id="3.50.4.10">
    <property type="entry name" value="Hepatocyte Growth Factor"/>
    <property type="match status" value="4"/>
</dbReference>
<keyword evidence="7" id="KW-1185">Reference proteome</keyword>
<keyword evidence="4" id="KW-1133">Transmembrane helix</keyword>
<dbReference type="PANTHER" id="PTHR46908">
    <property type="entry name" value="CUBILIN-LIKE PROTEIN"/>
    <property type="match status" value="1"/>
</dbReference>
<dbReference type="CDD" id="cd00041">
    <property type="entry name" value="CUB"/>
    <property type="match status" value="2"/>
</dbReference>
<dbReference type="Gene3D" id="2.60.120.290">
    <property type="entry name" value="Spermadhesin, CUB domain"/>
    <property type="match status" value="2"/>
</dbReference>
<dbReference type="CDD" id="cd01099">
    <property type="entry name" value="PAN_AP_HGF"/>
    <property type="match status" value="2"/>
</dbReference>
<sequence length="810" mass="92133">MREAHLSTLPLKTVTNSSVEDCARHCVQEVTFECKSYDYDNFGQTCRLHNYTHLDYETVLMPGPHVDHYRPAYEKLFHRLPNHVVTLQHNLKIPGVSVEECARRCILETRFNCRGFDYERKLKNCWLTEATPESVKGVQVFANADYYERIPEGPLSKFVNYGFGSLRPLEGVQLYKKIMLGLTLGACAQLCLAEHTFKCATFDYLFADQSCHMSKYIAANVHGIAPVDDSNFRVMHYELKEEYLEYFYPTPYSVVFGNNEKTYDRVTPNRCARNCLEETSIICRSFDYQIREGTCMLSSKTGSDVGGLYNQGFSQVHHFELKPFLDCGGVYNKERGNLASPNWPRNYPHNLHCEWVVTVPIFKVVRLWFTHFDLGYPVGDPCSSRNDRLLLQERVPGNGLETFCAGAHTKEIITKTNNVSLVFITDANHDAPGFRIFYNAEWPCNAILTKNNGEFATPNWPNNYPANTDCRWIIKGPIHAYITLRFTKIELENHGLGLCNNRLDSIHVYDGETTDSERIATLCGSRVPATYASTSNVLLIVFKSDERVELSGFHATYRFIFPTIRTTASPFQKEKITENPPVSSNNVPYTTTFVPSGLPDTLLTSQQNMSRSKSISTTSAATTPPVSSEKSLTAAYGEPTKFPLYAESEKFVSQVIQTTRHVMDINESIKTYKETETPGPVDEETPVGEHNIIRIERTYRSTLWGLAGSLFILLIAAVIVLVAVCRYYRKRLPKRRNNPNFPFTEENVSLYEKEKDAVIVFYDMINGQNEDTEFQPVCNSAVPDTAFSNPMYEERNSRQQLLAADSSTRC</sequence>
<name>A0A6P7SKH7_9MOLL</name>
<feature type="domain" description="Apple" evidence="6">
    <location>
        <begin position="239"/>
        <end position="321"/>
    </location>
</feature>
<keyword evidence="1" id="KW-1015">Disulfide bond</keyword>
<evidence type="ECO:0000256" key="3">
    <source>
        <dbReference type="SAM" id="MobiDB-lite"/>
    </source>
</evidence>
<feature type="domain" description="CUB" evidence="5">
    <location>
        <begin position="444"/>
        <end position="560"/>
    </location>
</feature>
<dbReference type="Proteomes" id="UP000515154">
    <property type="component" value="Linkage group LG1"/>
</dbReference>
<evidence type="ECO:0000313" key="7">
    <source>
        <dbReference type="Proteomes" id="UP000515154"/>
    </source>
</evidence>
<dbReference type="SMART" id="SM00042">
    <property type="entry name" value="CUB"/>
    <property type="match status" value="2"/>
</dbReference>
<dbReference type="SMART" id="SM00473">
    <property type="entry name" value="PAN_AP"/>
    <property type="match status" value="4"/>
</dbReference>
<dbReference type="PROSITE" id="PS50948">
    <property type="entry name" value="PAN"/>
    <property type="match status" value="3"/>
</dbReference>
<dbReference type="InterPro" id="IPR003609">
    <property type="entry name" value="Pan_app"/>
</dbReference>
<evidence type="ECO:0000313" key="8">
    <source>
        <dbReference type="RefSeq" id="XP_029638411.2"/>
    </source>
</evidence>
<dbReference type="Pfam" id="PF00024">
    <property type="entry name" value="PAN_1"/>
    <property type="match status" value="3"/>
</dbReference>
<dbReference type="SUPFAM" id="SSF49854">
    <property type="entry name" value="Spermadhesin, CUB domain"/>
    <property type="match status" value="2"/>
</dbReference>
<feature type="domain" description="Apple" evidence="6">
    <location>
        <begin position="1"/>
        <end position="73"/>
    </location>
</feature>
<dbReference type="RefSeq" id="XP_029638411.2">
    <property type="nucleotide sequence ID" value="XM_029782551.2"/>
</dbReference>
<dbReference type="PROSITE" id="PS01180">
    <property type="entry name" value="CUB"/>
    <property type="match status" value="2"/>
</dbReference>
<evidence type="ECO:0000256" key="4">
    <source>
        <dbReference type="SAM" id="Phobius"/>
    </source>
</evidence>
<organism evidence="7 8">
    <name type="scientific">Octopus sinensis</name>
    <name type="common">East Asian common octopus</name>
    <dbReference type="NCBI Taxonomy" id="2607531"/>
    <lineage>
        <taxon>Eukaryota</taxon>
        <taxon>Metazoa</taxon>
        <taxon>Spiralia</taxon>
        <taxon>Lophotrochozoa</taxon>
        <taxon>Mollusca</taxon>
        <taxon>Cephalopoda</taxon>
        <taxon>Coleoidea</taxon>
        <taxon>Octopodiformes</taxon>
        <taxon>Octopoda</taxon>
        <taxon>Incirrata</taxon>
        <taxon>Octopodidae</taxon>
        <taxon>Octopus</taxon>
    </lineage>
</organism>
<comment type="caution">
    <text evidence="2">Lacks conserved residue(s) required for the propagation of feature annotation.</text>
</comment>
<evidence type="ECO:0000256" key="2">
    <source>
        <dbReference type="PROSITE-ProRule" id="PRU00059"/>
    </source>
</evidence>
<dbReference type="KEGG" id="osn:115213528"/>
<keyword evidence="4" id="KW-0812">Transmembrane</keyword>
<feature type="region of interest" description="Disordered" evidence="3">
    <location>
        <begin position="598"/>
        <end position="632"/>
    </location>
</feature>
<dbReference type="InterPro" id="IPR000859">
    <property type="entry name" value="CUB_dom"/>
</dbReference>
<dbReference type="InterPro" id="IPR052129">
    <property type="entry name" value="Spermadhesin-Link_domain"/>
</dbReference>
<dbReference type="AlphaFoldDB" id="A0A6P7SKH7"/>
<dbReference type="PANTHER" id="PTHR46908:SF8">
    <property type="entry name" value="C-TYPE LECTIN DOMAIN-CONTAINING PROTEIN"/>
    <property type="match status" value="1"/>
</dbReference>
<keyword evidence="4" id="KW-0472">Membrane</keyword>
<evidence type="ECO:0000256" key="1">
    <source>
        <dbReference type="ARBA" id="ARBA00023157"/>
    </source>
</evidence>
<reference evidence="8" key="1">
    <citation type="submission" date="2025-08" db="UniProtKB">
        <authorList>
            <consortium name="RefSeq"/>
        </authorList>
    </citation>
    <scope>IDENTIFICATION</scope>
</reference>
<protein>
    <submittedName>
        <fullName evidence="8">Uncharacterized protein LOC115213528 isoform X1</fullName>
    </submittedName>
</protein>